<dbReference type="AlphaFoldDB" id="A0A7W8KLG3"/>
<evidence type="ECO:0000256" key="2">
    <source>
        <dbReference type="ARBA" id="ARBA00022989"/>
    </source>
</evidence>
<protein>
    <submittedName>
        <fullName evidence="7">MFS family permease</fullName>
    </submittedName>
    <submittedName>
        <fullName evidence="6">MFS transporter</fullName>
    </submittedName>
</protein>
<dbReference type="Gene3D" id="1.20.1250.20">
    <property type="entry name" value="MFS general substrate transporter like domains"/>
    <property type="match status" value="1"/>
</dbReference>
<feature type="transmembrane region" description="Helical" evidence="4">
    <location>
        <begin position="46"/>
        <end position="65"/>
    </location>
</feature>
<dbReference type="InterPro" id="IPR020846">
    <property type="entry name" value="MFS_dom"/>
</dbReference>
<reference evidence="9" key="2">
    <citation type="journal article" date="2019" name="Int. J. Syst. Evol. Microbiol.">
        <title>The Global Catalogue of Microorganisms (GCM) 10K type strain sequencing project: providing services to taxonomists for standard genome sequencing and annotation.</title>
        <authorList>
            <consortium name="The Broad Institute Genomics Platform"/>
            <consortium name="The Broad Institute Genome Sequencing Center for Infectious Disease"/>
            <person name="Wu L."/>
            <person name="Ma J."/>
        </authorList>
    </citation>
    <scope>NUCLEOTIDE SEQUENCE [LARGE SCALE GENOMIC DNA]</scope>
    <source>
        <strain evidence="9">CGMCC 1.18437</strain>
    </source>
</reference>
<dbReference type="PANTHER" id="PTHR11360:SF290">
    <property type="entry name" value="MONOCARBOXYLATE MFS PERMEASE"/>
    <property type="match status" value="1"/>
</dbReference>
<feature type="transmembrane region" description="Helical" evidence="4">
    <location>
        <begin position="242"/>
        <end position="263"/>
    </location>
</feature>
<evidence type="ECO:0000313" key="9">
    <source>
        <dbReference type="Proteomes" id="UP000619376"/>
    </source>
</evidence>
<keyword evidence="9" id="KW-1185">Reference proteome</keyword>
<dbReference type="PROSITE" id="PS50850">
    <property type="entry name" value="MFS"/>
    <property type="match status" value="1"/>
</dbReference>
<feature type="transmembrane region" description="Helical" evidence="4">
    <location>
        <begin position="137"/>
        <end position="155"/>
    </location>
</feature>
<dbReference type="InterPro" id="IPR036259">
    <property type="entry name" value="MFS_trans_sf"/>
</dbReference>
<feature type="transmembrane region" description="Helical" evidence="4">
    <location>
        <begin position="213"/>
        <end position="236"/>
    </location>
</feature>
<reference evidence="6" key="4">
    <citation type="submission" date="2024-05" db="EMBL/GenBank/DDBJ databases">
        <authorList>
            <person name="Sun Q."/>
            <person name="Zhou Y."/>
        </authorList>
    </citation>
    <scope>NUCLEOTIDE SEQUENCE</scope>
    <source>
        <strain evidence="6">CGMCC 1.18437</strain>
    </source>
</reference>
<dbReference type="RefSeq" id="WP_184115518.1">
    <property type="nucleotide sequence ID" value="NZ_BNAJ01000014.1"/>
</dbReference>
<evidence type="ECO:0000256" key="4">
    <source>
        <dbReference type="SAM" id="Phobius"/>
    </source>
</evidence>
<dbReference type="Proteomes" id="UP000539473">
    <property type="component" value="Unassembled WGS sequence"/>
</dbReference>
<reference evidence="7 8" key="3">
    <citation type="submission" date="2020-08" db="EMBL/GenBank/DDBJ databases">
        <title>Genomic Encyclopedia of Type Strains, Phase IV (KMG-IV): sequencing the most valuable type-strain genomes for metagenomic binning, comparative biology and taxonomic classification.</title>
        <authorList>
            <person name="Goeker M."/>
        </authorList>
    </citation>
    <scope>NUCLEOTIDE SEQUENCE [LARGE SCALE GENOMIC DNA]</scope>
    <source>
        <strain evidence="7 8">DSM 27521</strain>
    </source>
</reference>
<dbReference type="InterPro" id="IPR050327">
    <property type="entry name" value="Proton-linked_MCT"/>
</dbReference>
<evidence type="ECO:0000256" key="3">
    <source>
        <dbReference type="ARBA" id="ARBA00023136"/>
    </source>
</evidence>
<dbReference type="Proteomes" id="UP000619376">
    <property type="component" value="Unassembled WGS sequence"/>
</dbReference>
<organism evidence="7 8">
    <name type="scientific">Deinococcus metalli</name>
    <dbReference type="NCBI Taxonomy" id="1141878"/>
    <lineage>
        <taxon>Bacteria</taxon>
        <taxon>Thermotogati</taxon>
        <taxon>Deinococcota</taxon>
        <taxon>Deinococci</taxon>
        <taxon>Deinococcales</taxon>
        <taxon>Deinococcaceae</taxon>
        <taxon>Deinococcus</taxon>
    </lineage>
</organism>
<evidence type="ECO:0000259" key="5">
    <source>
        <dbReference type="PROSITE" id="PS50850"/>
    </source>
</evidence>
<sequence length="390" mass="40284">MTVPPPRQRLLLWTLAFLSTAGYGALYYAQPLLAVATEQTAGWSRAQTGLAFTLALLTNAALAPVVGRAVDRFGGKVLISGGAALGAVALGLMGLHPSYPAFVACWVLAGVAMTLTFYEPVFTVVAQQFQTADRRRATLTITLIAGLASTIFVPLTSAGLQAGGLTMALGILAGLLMITAGLGWVVLPRAARPQSRHRTAPSPFVPDPAFRQLVLSFTLARIVSVGTGLQLAPLLLARGEGLTVAAALAGLMGLAALPGRILFAPLLARLGILRLNTLLFVTLGLGPLLLASTSSVWLAGLAITLFGLANGALTLARNDLLLSRYDAGLFGTVNGRLAGPVNLAQALTPLGVGLLFSWSGTYLPSLWGLTVLAALSAWGLRAPRADPAPA</sequence>
<dbReference type="Pfam" id="PF07690">
    <property type="entry name" value="MFS_1"/>
    <property type="match status" value="1"/>
</dbReference>
<evidence type="ECO:0000313" key="7">
    <source>
        <dbReference type="EMBL" id="MBB5378764.1"/>
    </source>
</evidence>
<feature type="transmembrane region" description="Helical" evidence="4">
    <location>
        <begin position="101"/>
        <end position="125"/>
    </location>
</feature>
<keyword evidence="2 4" id="KW-1133">Transmembrane helix</keyword>
<feature type="transmembrane region" description="Helical" evidence="4">
    <location>
        <begin position="77"/>
        <end position="95"/>
    </location>
</feature>
<dbReference type="EMBL" id="BNAJ01000014">
    <property type="protein sequence ID" value="GHF60153.1"/>
    <property type="molecule type" value="Genomic_DNA"/>
</dbReference>
<dbReference type="SUPFAM" id="SSF103473">
    <property type="entry name" value="MFS general substrate transporter"/>
    <property type="match status" value="1"/>
</dbReference>
<feature type="transmembrane region" description="Helical" evidence="4">
    <location>
        <begin position="296"/>
        <end position="316"/>
    </location>
</feature>
<dbReference type="PANTHER" id="PTHR11360">
    <property type="entry name" value="MONOCARBOXYLATE TRANSPORTER"/>
    <property type="match status" value="1"/>
</dbReference>
<feature type="transmembrane region" description="Helical" evidence="4">
    <location>
        <begin position="167"/>
        <end position="187"/>
    </location>
</feature>
<evidence type="ECO:0000313" key="8">
    <source>
        <dbReference type="Proteomes" id="UP000539473"/>
    </source>
</evidence>
<comment type="caution">
    <text evidence="7">The sequence shown here is derived from an EMBL/GenBank/DDBJ whole genome shotgun (WGS) entry which is preliminary data.</text>
</comment>
<name>A0A7W8KLG3_9DEIO</name>
<gene>
    <name evidence="6" type="ORF">GCM10017781_40360</name>
    <name evidence="7" type="ORF">HNQ07_004271</name>
</gene>
<dbReference type="EMBL" id="JACHFK010000015">
    <property type="protein sequence ID" value="MBB5378764.1"/>
    <property type="molecule type" value="Genomic_DNA"/>
</dbReference>
<accession>A0A7W8KLG3</accession>
<evidence type="ECO:0000256" key="1">
    <source>
        <dbReference type="ARBA" id="ARBA00022692"/>
    </source>
</evidence>
<dbReference type="InterPro" id="IPR011701">
    <property type="entry name" value="MFS"/>
</dbReference>
<reference evidence="6" key="1">
    <citation type="journal article" date="2014" name="Int. J. Syst. Evol. Microbiol.">
        <title>Complete genome of a new Firmicutes species belonging to the dominant human colonic microbiota ('Ruminococcus bicirculans') reveals two chromosomes and a selective capacity to utilize plant glucans.</title>
        <authorList>
            <consortium name="NISC Comparative Sequencing Program"/>
            <person name="Wegmann U."/>
            <person name="Louis P."/>
            <person name="Goesmann A."/>
            <person name="Henrissat B."/>
            <person name="Duncan S.H."/>
            <person name="Flint H.J."/>
        </authorList>
    </citation>
    <scope>NUCLEOTIDE SEQUENCE</scope>
    <source>
        <strain evidence="6">CGMCC 1.18437</strain>
    </source>
</reference>
<proteinExistence type="predicted"/>
<feature type="domain" description="Major facilitator superfamily (MFS) profile" evidence="5">
    <location>
        <begin position="8"/>
        <end position="385"/>
    </location>
</feature>
<dbReference type="GO" id="GO:0022857">
    <property type="term" value="F:transmembrane transporter activity"/>
    <property type="evidence" value="ECO:0007669"/>
    <property type="project" value="InterPro"/>
</dbReference>
<keyword evidence="3 4" id="KW-0472">Membrane</keyword>
<evidence type="ECO:0000313" key="6">
    <source>
        <dbReference type="EMBL" id="GHF60153.1"/>
    </source>
</evidence>
<keyword evidence="1 4" id="KW-0812">Transmembrane</keyword>
<feature type="transmembrane region" description="Helical" evidence="4">
    <location>
        <begin position="270"/>
        <end position="290"/>
    </location>
</feature>